<accession>A0A1I0LTI7</accession>
<proteinExistence type="predicted"/>
<dbReference type="STRING" id="568860.SAMN05421811_12722"/>
<gene>
    <name evidence="1" type="ORF">SAMN05421811_12722</name>
</gene>
<name>A0A1I0LTI7_9ACTN</name>
<dbReference type="EMBL" id="FOHX01000027">
    <property type="protein sequence ID" value="SEU46397.1"/>
    <property type="molecule type" value="Genomic_DNA"/>
</dbReference>
<protein>
    <submittedName>
        <fullName evidence="1">Uncharacterized protein</fullName>
    </submittedName>
</protein>
<reference evidence="1 2" key="1">
    <citation type="submission" date="2016-10" db="EMBL/GenBank/DDBJ databases">
        <authorList>
            <person name="de Groot N.N."/>
        </authorList>
    </citation>
    <scope>NUCLEOTIDE SEQUENCE [LARGE SCALE GENOMIC DNA]</scope>
    <source>
        <strain evidence="1 2">CGMCC 4.5598</strain>
    </source>
</reference>
<evidence type="ECO:0000313" key="1">
    <source>
        <dbReference type="EMBL" id="SEU46397.1"/>
    </source>
</evidence>
<keyword evidence="2" id="KW-1185">Reference proteome</keyword>
<dbReference type="AlphaFoldDB" id="A0A1I0LTI7"/>
<dbReference type="OrthoDB" id="3542139at2"/>
<dbReference type="RefSeq" id="WP_091093997.1">
    <property type="nucleotide sequence ID" value="NZ_FOHX01000027.1"/>
</dbReference>
<dbReference type="Proteomes" id="UP000199361">
    <property type="component" value="Unassembled WGS sequence"/>
</dbReference>
<evidence type="ECO:0000313" key="2">
    <source>
        <dbReference type="Proteomes" id="UP000199361"/>
    </source>
</evidence>
<organism evidence="1 2">
    <name type="scientific">Nonomuraea wenchangensis</name>
    <dbReference type="NCBI Taxonomy" id="568860"/>
    <lineage>
        <taxon>Bacteria</taxon>
        <taxon>Bacillati</taxon>
        <taxon>Actinomycetota</taxon>
        <taxon>Actinomycetes</taxon>
        <taxon>Streptosporangiales</taxon>
        <taxon>Streptosporangiaceae</taxon>
        <taxon>Nonomuraea</taxon>
    </lineage>
</organism>
<sequence>MNTLTAPAAAAIDSSWKSGLFWLVFVNGVALDPEHPLPLLGAAAAFVQAGLDYPGQEIGVAPCTPEDLALAGITPRKEQG</sequence>